<protein>
    <submittedName>
        <fullName evidence="1">Uncharacterized protein</fullName>
    </submittedName>
</protein>
<organism evidence="1 2">
    <name type="scientific">Haloarcula onubensis</name>
    <dbReference type="NCBI Taxonomy" id="2950539"/>
    <lineage>
        <taxon>Archaea</taxon>
        <taxon>Methanobacteriati</taxon>
        <taxon>Methanobacteriota</taxon>
        <taxon>Stenosarchaea group</taxon>
        <taxon>Halobacteria</taxon>
        <taxon>Halobacteriales</taxon>
        <taxon>Haloarculaceae</taxon>
        <taxon>Haloarcula</taxon>
    </lineage>
</organism>
<comment type="caution">
    <text evidence="1">The sequence shown here is derived from an EMBL/GenBank/DDBJ whole genome shotgun (WGS) entry which is preliminary data.</text>
</comment>
<dbReference type="Proteomes" id="UP001268864">
    <property type="component" value="Unassembled WGS sequence"/>
</dbReference>
<dbReference type="EMBL" id="JAMQOS010000003">
    <property type="protein sequence ID" value="MDS0282706.1"/>
    <property type="molecule type" value="Genomic_DNA"/>
</dbReference>
<gene>
    <name evidence="1" type="ORF">NDI86_11275</name>
</gene>
<dbReference type="InterPro" id="IPR029069">
    <property type="entry name" value="HotDog_dom_sf"/>
</dbReference>
<evidence type="ECO:0000313" key="2">
    <source>
        <dbReference type="Proteomes" id="UP001268864"/>
    </source>
</evidence>
<name>A0ABU2FPM6_9EURY</name>
<dbReference type="Gene3D" id="3.10.129.10">
    <property type="entry name" value="Hotdog Thioesterase"/>
    <property type="match status" value="1"/>
</dbReference>
<reference evidence="1 2" key="1">
    <citation type="submission" date="2022-06" db="EMBL/GenBank/DDBJ databases">
        <title>Halomicroarcula sp. a new haloarchaeum isolate from saline soil.</title>
        <authorList>
            <person name="Strakova D."/>
            <person name="Galisteo C."/>
            <person name="Sanchez-Porro C."/>
            <person name="Ventosa A."/>
        </authorList>
    </citation>
    <scope>NUCLEOTIDE SEQUENCE [LARGE SCALE GENOMIC DNA]</scope>
    <source>
        <strain evidence="1 2">S3CR25-11</strain>
    </source>
</reference>
<keyword evidence="2" id="KW-1185">Reference proteome</keyword>
<proteinExistence type="predicted"/>
<dbReference type="SUPFAM" id="SSF54637">
    <property type="entry name" value="Thioesterase/thiol ester dehydrase-isomerase"/>
    <property type="match status" value="1"/>
</dbReference>
<evidence type="ECO:0000313" key="1">
    <source>
        <dbReference type="EMBL" id="MDS0282706.1"/>
    </source>
</evidence>
<sequence length="75" mass="7998">MRGLAGLVIYLSRTTSFAAPVESGERITARCEVIGDLGHDHYRLNAQVFDETDEAVVSGEVVVLIKPLPGDGVGE</sequence>
<accession>A0ABU2FPM6</accession>
<dbReference type="RefSeq" id="WP_310900676.1">
    <property type="nucleotide sequence ID" value="NZ_JAMQOS010000003.1"/>
</dbReference>